<dbReference type="InterPro" id="IPR027417">
    <property type="entry name" value="P-loop_NTPase"/>
</dbReference>
<feature type="region of interest" description="Disordered" evidence="3">
    <location>
        <begin position="329"/>
        <end position="354"/>
    </location>
</feature>
<dbReference type="OrthoDB" id="63533at2759"/>
<dbReference type="InterPro" id="IPR005225">
    <property type="entry name" value="Small_GTP-bd"/>
</dbReference>
<evidence type="ECO:0000256" key="3">
    <source>
        <dbReference type="SAM" id="MobiDB-lite"/>
    </source>
</evidence>
<dbReference type="GO" id="GO:0005525">
    <property type="term" value="F:GTP binding"/>
    <property type="evidence" value="ECO:0007669"/>
    <property type="project" value="InterPro"/>
</dbReference>
<evidence type="ECO:0008006" key="6">
    <source>
        <dbReference type="Google" id="ProtNLM"/>
    </source>
</evidence>
<name>A0A6H5G5B4_9HEMI</name>
<evidence type="ECO:0000313" key="5">
    <source>
        <dbReference type="Proteomes" id="UP000479000"/>
    </source>
</evidence>
<sequence length="596" mass="64968">MVFQIVGQESRTIGGASNCKAEQCHDVGILLCKVEQCRAGEVCSASQSIAVMLGFCSAMPCWWGLLGKSGQCHAGGALNCMAEQCHASEALNGKAERCHAGRPLLFMAEQSHAGGALVCKTERCCSGGASNCKAEQCHTGTAFDQFANCAKKNVFHPPKIMESWGWFIKRAAGSDRDAHSCVLPRPSRRSGSGIDSWREACLEFKPGAYLYPAQYLVGVCASHINRLICYVLDQQQVQYPPIANGAMPGVGMGLGGLMLGQPGPTAAHVASNPFYASALGGPQIRPAADNRLNSANSAQGHGDRFFEDHSISIAGNILTSINSRVRITKTRPSESSSTQNQLRTTMFPESEELSENWPVLAPATIAFDGLPGAMTVPHLPPRMRFSHGTSRRRSMMTDLPGPTNTVPQQIFSLEIGLSSDMKTSEQWAPETSLNKCTEEINLAIWDTAGQERFHALGPIYYRMSNGAILVYDITDEDSFQKVKNWVKELKKMLGSEICLSIAGNKVDLEKERNVPVEVAEEYARSVGAVHFHTSAKLNVSIEELFLELTQRMMERAQQLEMQKANELTRTNSMRRNIVVVDEDEPAAPTRTCCGTT</sequence>
<dbReference type="SUPFAM" id="SSF52540">
    <property type="entry name" value="P-loop containing nucleoside triphosphate hydrolases"/>
    <property type="match status" value="1"/>
</dbReference>
<dbReference type="AlphaFoldDB" id="A0A6H5G5B4"/>
<dbReference type="EMBL" id="CADCXU010006391">
    <property type="protein sequence ID" value="CAA9997959.1"/>
    <property type="molecule type" value="Genomic_DNA"/>
</dbReference>
<protein>
    <recommendedName>
        <fullName evidence="6">Ras-related protein Rab-21</fullName>
    </recommendedName>
</protein>
<accession>A0A6H5G5B4</accession>
<keyword evidence="2" id="KW-0547">Nucleotide-binding</keyword>
<dbReference type="InterPro" id="IPR001806">
    <property type="entry name" value="Small_GTPase"/>
</dbReference>
<dbReference type="PRINTS" id="PR00449">
    <property type="entry name" value="RASTRNSFRMNG"/>
</dbReference>
<feature type="compositionally biased region" description="Polar residues" evidence="3">
    <location>
        <begin position="333"/>
        <end position="344"/>
    </location>
</feature>
<dbReference type="PROSITE" id="PS51421">
    <property type="entry name" value="RAS"/>
    <property type="match status" value="1"/>
</dbReference>
<dbReference type="PROSITE" id="PS51419">
    <property type="entry name" value="RAB"/>
    <property type="match status" value="1"/>
</dbReference>
<dbReference type="Proteomes" id="UP000479000">
    <property type="component" value="Unassembled WGS sequence"/>
</dbReference>
<proteinExistence type="inferred from homology"/>
<dbReference type="SMART" id="SM00174">
    <property type="entry name" value="RHO"/>
    <property type="match status" value="1"/>
</dbReference>
<dbReference type="Pfam" id="PF00071">
    <property type="entry name" value="Ras"/>
    <property type="match status" value="1"/>
</dbReference>
<organism evidence="4 5">
    <name type="scientific">Nesidiocoris tenuis</name>
    <dbReference type="NCBI Taxonomy" id="355587"/>
    <lineage>
        <taxon>Eukaryota</taxon>
        <taxon>Metazoa</taxon>
        <taxon>Ecdysozoa</taxon>
        <taxon>Arthropoda</taxon>
        <taxon>Hexapoda</taxon>
        <taxon>Insecta</taxon>
        <taxon>Pterygota</taxon>
        <taxon>Neoptera</taxon>
        <taxon>Paraneoptera</taxon>
        <taxon>Hemiptera</taxon>
        <taxon>Heteroptera</taxon>
        <taxon>Panheteroptera</taxon>
        <taxon>Cimicomorpha</taxon>
        <taxon>Miridae</taxon>
        <taxon>Dicyphina</taxon>
        <taxon>Nesidiocoris</taxon>
    </lineage>
</organism>
<keyword evidence="5" id="KW-1185">Reference proteome</keyword>
<evidence type="ECO:0000256" key="2">
    <source>
        <dbReference type="ARBA" id="ARBA00022741"/>
    </source>
</evidence>
<evidence type="ECO:0000313" key="4">
    <source>
        <dbReference type="EMBL" id="CAA9997959.1"/>
    </source>
</evidence>
<dbReference type="FunFam" id="3.40.50.300:FF:001447">
    <property type="entry name" value="Ras-related protein Rab-1B"/>
    <property type="match status" value="1"/>
</dbReference>
<dbReference type="SMART" id="SM00175">
    <property type="entry name" value="RAB"/>
    <property type="match status" value="1"/>
</dbReference>
<dbReference type="Gene3D" id="3.40.50.300">
    <property type="entry name" value="P-loop containing nucleotide triphosphate hydrolases"/>
    <property type="match status" value="1"/>
</dbReference>
<dbReference type="GO" id="GO:0003924">
    <property type="term" value="F:GTPase activity"/>
    <property type="evidence" value="ECO:0007669"/>
    <property type="project" value="InterPro"/>
</dbReference>
<dbReference type="SMART" id="SM00173">
    <property type="entry name" value="RAS"/>
    <property type="match status" value="1"/>
</dbReference>
<dbReference type="NCBIfam" id="TIGR00231">
    <property type="entry name" value="small_GTP"/>
    <property type="match status" value="1"/>
</dbReference>
<reference evidence="4 5" key="1">
    <citation type="submission" date="2020-02" db="EMBL/GenBank/DDBJ databases">
        <authorList>
            <person name="Ferguson B K."/>
        </authorList>
    </citation>
    <scope>NUCLEOTIDE SEQUENCE [LARGE SCALE GENOMIC DNA]</scope>
</reference>
<comment type="similarity">
    <text evidence="1">Belongs to the small GTPase superfamily. Rab family.</text>
</comment>
<gene>
    <name evidence="4" type="ORF">NTEN_LOCUS4253</name>
</gene>
<dbReference type="PANTHER" id="PTHR47978">
    <property type="match status" value="1"/>
</dbReference>
<evidence type="ECO:0000256" key="1">
    <source>
        <dbReference type="ARBA" id="ARBA00006270"/>
    </source>
</evidence>